<name>A0AAV1WVE6_LUPLU</name>
<accession>A0AAV1WVE6</accession>
<sequence>MVQVNLTEVPVTLTENGVTEAHGAMAHDLTKNGVTEAHGAMAKEKECGEKNIFHFGCSYGRGFAPKRIVSKMAFALCTPPVR</sequence>
<gene>
    <name evidence="1" type="ORF">LLUT_LOCUS13777</name>
</gene>
<proteinExistence type="predicted"/>
<reference evidence="1 2" key="1">
    <citation type="submission" date="2024-03" db="EMBL/GenBank/DDBJ databases">
        <authorList>
            <person name="Martinez-Hernandez J."/>
        </authorList>
    </citation>
    <scope>NUCLEOTIDE SEQUENCE [LARGE SCALE GENOMIC DNA]</scope>
</reference>
<evidence type="ECO:0000313" key="1">
    <source>
        <dbReference type="EMBL" id="CAL0312717.1"/>
    </source>
</evidence>
<comment type="caution">
    <text evidence="1">The sequence shown here is derived from an EMBL/GenBank/DDBJ whole genome shotgun (WGS) entry which is preliminary data.</text>
</comment>
<evidence type="ECO:0000313" key="2">
    <source>
        <dbReference type="Proteomes" id="UP001497480"/>
    </source>
</evidence>
<dbReference type="AlphaFoldDB" id="A0AAV1WVE6"/>
<organism evidence="1 2">
    <name type="scientific">Lupinus luteus</name>
    <name type="common">European yellow lupine</name>
    <dbReference type="NCBI Taxonomy" id="3873"/>
    <lineage>
        <taxon>Eukaryota</taxon>
        <taxon>Viridiplantae</taxon>
        <taxon>Streptophyta</taxon>
        <taxon>Embryophyta</taxon>
        <taxon>Tracheophyta</taxon>
        <taxon>Spermatophyta</taxon>
        <taxon>Magnoliopsida</taxon>
        <taxon>eudicotyledons</taxon>
        <taxon>Gunneridae</taxon>
        <taxon>Pentapetalae</taxon>
        <taxon>rosids</taxon>
        <taxon>fabids</taxon>
        <taxon>Fabales</taxon>
        <taxon>Fabaceae</taxon>
        <taxon>Papilionoideae</taxon>
        <taxon>50 kb inversion clade</taxon>
        <taxon>genistoids sensu lato</taxon>
        <taxon>core genistoids</taxon>
        <taxon>Genisteae</taxon>
        <taxon>Lupinus</taxon>
    </lineage>
</organism>
<protein>
    <submittedName>
        <fullName evidence="1">Uncharacterized protein</fullName>
    </submittedName>
</protein>
<keyword evidence="2" id="KW-1185">Reference proteome</keyword>
<dbReference type="Proteomes" id="UP001497480">
    <property type="component" value="Unassembled WGS sequence"/>
</dbReference>
<dbReference type="EMBL" id="CAXHTB010000009">
    <property type="protein sequence ID" value="CAL0312717.1"/>
    <property type="molecule type" value="Genomic_DNA"/>
</dbReference>